<comment type="caution">
    <text evidence="2">The sequence shown here is derived from an EMBL/GenBank/DDBJ whole genome shotgun (WGS) entry which is preliminary data.</text>
</comment>
<evidence type="ECO:0000313" key="2">
    <source>
        <dbReference type="EMBL" id="KAI1690666.1"/>
    </source>
</evidence>
<gene>
    <name evidence="2" type="ORF">DdX_22345</name>
</gene>
<feature type="region of interest" description="Disordered" evidence="1">
    <location>
        <begin position="287"/>
        <end position="333"/>
    </location>
</feature>
<feature type="region of interest" description="Disordered" evidence="1">
    <location>
        <begin position="75"/>
        <end position="100"/>
    </location>
</feature>
<organism evidence="2 3">
    <name type="scientific">Ditylenchus destructor</name>
    <dbReference type="NCBI Taxonomy" id="166010"/>
    <lineage>
        <taxon>Eukaryota</taxon>
        <taxon>Metazoa</taxon>
        <taxon>Ecdysozoa</taxon>
        <taxon>Nematoda</taxon>
        <taxon>Chromadorea</taxon>
        <taxon>Rhabditida</taxon>
        <taxon>Tylenchina</taxon>
        <taxon>Tylenchomorpha</taxon>
        <taxon>Sphaerularioidea</taxon>
        <taxon>Anguinidae</taxon>
        <taxon>Anguininae</taxon>
        <taxon>Ditylenchus</taxon>
    </lineage>
</organism>
<feature type="region of interest" description="Disordered" evidence="1">
    <location>
        <begin position="135"/>
        <end position="246"/>
    </location>
</feature>
<keyword evidence="3" id="KW-1185">Reference proteome</keyword>
<reference evidence="2" key="1">
    <citation type="submission" date="2022-01" db="EMBL/GenBank/DDBJ databases">
        <title>Genome Sequence Resource for Two Populations of Ditylenchus destructor, the Migratory Endoparasitic Phytonematode.</title>
        <authorList>
            <person name="Zhang H."/>
            <person name="Lin R."/>
            <person name="Xie B."/>
        </authorList>
    </citation>
    <scope>NUCLEOTIDE SEQUENCE</scope>
    <source>
        <strain evidence="2">BazhouSP</strain>
    </source>
</reference>
<feature type="compositionally biased region" description="Basic and acidic residues" evidence="1">
    <location>
        <begin position="184"/>
        <end position="244"/>
    </location>
</feature>
<feature type="compositionally biased region" description="Basic and acidic residues" evidence="1">
    <location>
        <begin position="145"/>
        <end position="160"/>
    </location>
</feature>
<feature type="compositionally biased region" description="Basic and acidic residues" evidence="1">
    <location>
        <begin position="290"/>
        <end position="307"/>
    </location>
</feature>
<dbReference type="AlphaFoldDB" id="A0AAD4MDR4"/>
<dbReference type="Proteomes" id="UP001201812">
    <property type="component" value="Unassembled WGS sequence"/>
</dbReference>
<accession>A0AAD4MDR4</accession>
<name>A0AAD4MDR4_9BILA</name>
<protein>
    <submittedName>
        <fullName evidence="2">Uncharacterized protein</fullName>
    </submittedName>
</protein>
<evidence type="ECO:0000256" key="1">
    <source>
        <dbReference type="SAM" id="MobiDB-lite"/>
    </source>
</evidence>
<dbReference type="EMBL" id="JAKKPZ010001114">
    <property type="protein sequence ID" value="KAI1690666.1"/>
    <property type="molecule type" value="Genomic_DNA"/>
</dbReference>
<sequence>MTLPAMAGRLRRKRRTASWKRLRPFTSLSEATGATASVMANPRIEQAVENIDQQIEHDDEDGDQHDRAHDERIVAVDRAEHEVTPDAGNGEDRLDHRGAGEQCRRAGCEIGDDGQHGAAHGVRDDHRFRRQTIGTRGADVVGAQRLDHRAAGQPREDGKLRQRQRDRRQDEEAQRPVAPAAGRKPGEHDRENQRQHRADDEVRHRDANGRHRHDREVEHAVLPQRCDRADDNAADKRQQQRVEAELDGIGQSLPMSRRRYCPYRCEVLPPERLIELVGPHQVFHRGGRKRPFEIERPAGRKAHQEERNGDDDEQRQHGACEAPQNESKHGQGS</sequence>
<proteinExistence type="predicted"/>
<evidence type="ECO:0000313" key="3">
    <source>
        <dbReference type="Proteomes" id="UP001201812"/>
    </source>
</evidence>